<dbReference type="GO" id="GO:0016407">
    <property type="term" value="F:acetyltransferase activity"/>
    <property type="evidence" value="ECO:0007669"/>
    <property type="project" value="InterPro"/>
</dbReference>
<dbReference type="Proteomes" id="UP001165124">
    <property type="component" value="Unassembled WGS sequence"/>
</dbReference>
<evidence type="ECO:0000256" key="2">
    <source>
        <dbReference type="RuleBase" id="RU003452"/>
    </source>
</evidence>
<keyword evidence="3" id="KW-0808">Transferase</keyword>
<dbReference type="InterPro" id="IPR038765">
    <property type="entry name" value="Papain-like_cys_pep_sf"/>
</dbReference>
<sequence length="293" mass="32131">MTTTPGWDGEQLDLDAYLHRIGFDGDPAPTLAALRALHRGHVTSIPFENLEIMLGRGVPLDLASVQDKLVRRRRGGYCFEHTRLFAAALERLGFGFTALTGRVSMGSENKFRPATHALLRVETADDERAWLCDVGFGAGPLEPLEFVDGATATQGGGWRYRLERLGTLDGRVPHVAWWSLFQAPAPGTADGWVDRHNFTETPSFPIDYEVGNHFVATHPRSPFSARPYVQRYAADVHHALDDLTLTTSRPDGSTDKRELSPSELPAVLADVFDIVLDASDAARLVASVEASGR</sequence>
<name>A0A9W6UVX1_9ACTN</name>
<comment type="caution">
    <text evidence="3">The sequence shown here is derived from an EMBL/GenBank/DDBJ whole genome shotgun (WGS) entry which is preliminary data.</text>
</comment>
<dbReference type="Gene3D" id="3.30.2140.10">
    <property type="entry name" value="Arylamine N-acetyltransferase"/>
    <property type="match status" value="1"/>
</dbReference>
<comment type="similarity">
    <text evidence="1 2">Belongs to the arylamine N-acetyltransferase family.</text>
</comment>
<dbReference type="EMBL" id="BSRZ01000005">
    <property type="protein sequence ID" value="GLW64413.1"/>
    <property type="molecule type" value="Genomic_DNA"/>
</dbReference>
<dbReference type="PANTHER" id="PTHR11786:SF0">
    <property type="entry name" value="ARYLAMINE N-ACETYLTRANSFERASE 4-RELATED"/>
    <property type="match status" value="1"/>
</dbReference>
<evidence type="ECO:0000256" key="1">
    <source>
        <dbReference type="ARBA" id="ARBA00006547"/>
    </source>
</evidence>
<dbReference type="Pfam" id="PF00797">
    <property type="entry name" value="Acetyltransf_2"/>
    <property type="match status" value="1"/>
</dbReference>
<reference evidence="3" key="1">
    <citation type="submission" date="2023-02" db="EMBL/GenBank/DDBJ databases">
        <title>Actinomadura rubrobrunea NBRC 14622.</title>
        <authorList>
            <person name="Ichikawa N."/>
            <person name="Sato H."/>
            <person name="Tonouchi N."/>
        </authorList>
    </citation>
    <scope>NUCLEOTIDE SEQUENCE</scope>
    <source>
        <strain evidence="3">NBRC 14622</strain>
    </source>
</reference>
<dbReference type="AlphaFoldDB" id="A0A9W6UVX1"/>
<dbReference type="Gene3D" id="2.40.128.150">
    <property type="entry name" value="Cysteine proteinases"/>
    <property type="match status" value="1"/>
</dbReference>
<dbReference type="InterPro" id="IPR001447">
    <property type="entry name" value="Arylamine_N-AcTrfase"/>
</dbReference>
<gene>
    <name evidence="3" type="ORF">Arub01_26570</name>
</gene>
<accession>A0A9W6UVX1</accession>
<organism evidence="3 4">
    <name type="scientific">Actinomadura rubrobrunea</name>
    <dbReference type="NCBI Taxonomy" id="115335"/>
    <lineage>
        <taxon>Bacteria</taxon>
        <taxon>Bacillati</taxon>
        <taxon>Actinomycetota</taxon>
        <taxon>Actinomycetes</taxon>
        <taxon>Streptosporangiales</taxon>
        <taxon>Thermomonosporaceae</taxon>
        <taxon>Actinomadura</taxon>
    </lineage>
</organism>
<evidence type="ECO:0000313" key="3">
    <source>
        <dbReference type="EMBL" id="GLW64413.1"/>
    </source>
</evidence>
<dbReference type="PANTHER" id="PTHR11786">
    <property type="entry name" value="N-HYDROXYARYLAMINE O-ACETYLTRANSFERASE"/>
    <property type="match status" value="1"/>
</dbReference>
<dbReference type="SUPFAM" id="SSF54001">
    <property type="entry name" value="Cysteine proteinases"/>
    <property type="match status" value="1"/>
</dbReference>
<dbReference type="PRINTS" id="PR01543">
    <property type="entry name" value="ANATRNSFRASE"/>
</dbReference>
<keyword evidence="4" id="KW-1185">Reference proteome</keyword>
<dbReference type="RefSeq" id="WP_067911840.1">
    <property type="nucleotide sequence ID" value="NZ_BSRZ01000005.1"/>
</dbReference>
<proteinExistence type="inferred from homology"/>
<protein>
    <submittedName>
        <fullName evidence="3">Arylamine n-acetyl transferase</fullName>
    </submittedName>
</protein>
<evidence type="ECO:0000313" key="4">
    <source>
        <dbReference type="Proteomes" id="UP001165124"/>
    </source>
</evidence>